<protein>
    <submittedName>
        <fullName evidence="2">Uncharacterized protein</fullName>
    </submittedName>
</protein>
<name>A0ABR2H5V6_9EUKA</name>
<gene>
    <name evidence="1" type="ORF">M9Y10_027227</name>
    <name evidence="2" type="ORF">M9Y10_027237</name>
</gene>
<evidence type="ECO:0000313" key="2">
    <source>
        <dbReference type="EMBL" id="KAK8841612.1"/>
    </source>
</evidence>
<organism evidence="2 3">
    <name type="scientific">Tritrichomonas musculus</name>
    <dbReference type="NCBI Taxonomy" id="1915356"/>
    <lineage>
        <taxon>Eukaryota</taxon>
        <taxon>Metamonada</taxon>
        <taxon>Parabasalia</taxon>
        <taxon>Tritrichomonadida</taxon>
        <taxon>Tritrichomonadidae</taxon>
        <taxon>Tritrichomonas</taxon>
    </lineage>
</organism>
<keyword evidence="3" id="KW-1185">Reference proteome</keyword>
<proteinExistence type="predicted"/>
<evidence type="ECO:0000313" key="3">
    <source>
        <dbReference type="Proteomes" id="UP001470230"/>
    </source>
</evidence>
<dbReference type="EMBL" id="JAPFFF010000041">
    <property type="protein sequence ID" value="KAK8841612.1"/>
    <property type="molecule type" value="Genomic_DNA"/>
</dbReference>
<dbReference type="EMBL" id="JAPFFF010000041">
    <property type="protein sequence ID" value="KAK8841602.1"/>
    <property type="molecule type" value="Genomic_DNA"/>
</dbReference>
<comment type="caution">
    <text evidence="2">The sequence shown here is derived from an EMBL/GenBank/DDBJ whole genome shotgun (WGS) entry which is preliminary data.</text>
</comment>
<evidence type="ECO:0000313" key="1">
    <source>
        <dbReference type="EMBL" id="KAK8841602.1"/>
    </source>
</evidence>
<dbReference type="Proteomes" id="UP001470230">
    <property type="component" value="Unassembled WGS sequence"/>
</dbReference>
<accession>A0ABR2H5V6</accession>
<sequence length="256" mass="29724">MCLRFVSSFQFSVDTIYTLGGPINIEQLHKIFDFPIDIFHNKYSLQIVLISLIDYVALYEKIYPFNDKDKNGSVVLILYSAFELLKDSLIEKKIVFNFINDLFIVSPWIIRPFIFQGCEHELIYSIAHGATVLSTFYVTINDITKKNCKSSNVLYFILFLCSYMIDINSGMNNYYICRDVVKYLPNCLKVNDENVAMIVHSLMRIFKVFPDLYFFIEQILKLIDDKLKALSSNDVNTSILNLAFDELASYSFSKKV</sequence>
<reference evidence="2 3" key="1">
    <citation type="submission" date="2024-04" db="EMBL/GenBank/DDBJ databases">
        <title>Tritrichomonas musculus Genome.</title>
        <authorList>
            <person name="Alves-Ferreira E."/>
            <person name="Grigg M."/>
            <person name="Lorenzi H."/>
            <person name="Galac M."/>
        </authorList>
    </citation>
    <scope>NUCLEOTIDE SEQUENCE [LARGE SCALE GENOMIC DNA]</scope>
    <source>
        <strain evidence="2 3">EAF2021</strain>
    </source>
</reference>